<dbReference type="Proteomes" id="UP001501759">
    <property type="component" value="Unassembled WGS sequence"/>
</dbReference>
<dbReference type="InterPro" id="IPR037069">
    <property type="entry name" value="AcylCoA_DH/ox_N_sf"/>
</dbReference>
<dbReference type="InterPro" id="IPR046373">
    <property type="entry name" value="Acyl-CoA_Oxase/DH_mid-dom_sf"/>
</dbReference>
<evidence type="ECO:0000256" key="3">
    <source>
        <dbReference type="ARBA" id="ARBA00022630"/>
    </source>
</evidence>
<dbReference type="InterPro" id="IPR009075">
    <property type="entry name" value="AcylCo_DH/oxidase_C"/>
</dbReference>
<dbReference type="PANTHER" id="PTHR43292:SF3">
    <property type="entry name" value="ACYL-COA DEHYDROGENASE FADE29"/>
    <property type="match status" value="1"/>
</dbReference>
<keyword evidence="5 6" id="KW-0560">Oxidoreductase</keyword>
<feature type="domain" description="Acyl-CoA dehydrogenase/oxidase N-terminal" evidence="10">
    <location>
        <begin position="6"/>
        <end position="114"/>
    </location>
</feature>
<dbReference type="Pfam" id="PF02770">
    <property type="entry name" value="Acyl-CoA_dh_M"/>
    <property type="match status" value="1"/>
</dbReference>
<reference evidence="12" key="1">
    <citation type="journal article" date="2019" name="Int. J. Syst. Evol. Microbiol.">
        <title>The Global Catalogue of Microorganisms (GCM) 10K type strain sequencing project: providing services to taxonomists for standard genome sequencing and annotation.</title>
        <authorList>
            <consortium name="The Broad Institute Genomics Platform"/>
            <consortium name="The Broad Institute Genome Sequencing Center for Infectious Disease"/>
            <person name="Wu L."/>
            <person name="Ma J."/>
        </authorList>
    </citation>
    <scope>NUCLEOTIDE SEQUENCE [LARGE SCALE GENOMIC DNA]</scope>
    <source>
        <strain evidence="12">JCM 18409</strain>
    </source>
</reference>
<gene>
    <name evidence="11" type="ORF">GCM10023335_05200</name>
</gene>
<keyword evidence="3 6" id="KW-0285">Flavoprotein</keyword>
<dbReference type="Gene3D" id="1.10.540.10">
    <property type="entry name" value="Acyl-CoA dehydrogenase/oxidase, N-terminal domain"/>
    <property type="match status" value="1"/>
</dbReference>
<name>A0ABP9IE27_9ACTN</name>
<feature type="region of interest" description="Disordered" evidence="7">
    <location>
        <begin position="141"/>
        <end position="164"/>
    </location>
</feature>
<sequence>MHLAPTQRQQRLRAELRTYFRDLMPEGPPPADDPGRQRALLRRIGADGLLGLGWPAAYGGQGRGADEQFVFFDEAYRAGAPVSMVTLNTVGPTLMKYGSEEQKAYFLPRILSGDLVFAIGYSEPSAGTDLASLRTRAVRVDGAGSPGPGDSGVRAAGSGGAHGRGEAGGDWIVDGQKIFTSNAQNADWIWLACRTAPDAPKHQGISILLVPTDAPGFSWTPIETVGGQTTTATYYDGIRVPAANLVGEENGGWALITSQLNHERVALAAIGMQAEDFYTAALEAARTPDPVSGRRRIDEPWVRSRLAEVHARLAATRLLNWRLVGDVGAGGPAPGDASGVKVMGTESAVAVYRMCQEIVGERALVRSGSPGAFEGGGLERMNRAAQINTFGGGVSEVQREIVATMRLGMKRGRR</sequence>
<evidence type="ECO:0000256" key="5">
    <source>
        <dbReference type="ARBA" id="ARBA00023002"/>
    </source>
</evidence>
<dbReference type="InterPro" id="IPR052161">
    <property type="entry name" value="Mycobact_Acyl-CoA_DH"/>
</dbReference>
<dbReference type="InterPro" id="IPR006091">
    <property type="entry name" value="Acyl-CoA_Oxase/DH_mid-dom"/>
</dbReference>
<keyword evidence="12" id="KW-1185">Reference proteome</keyword>
<evidence type="ECO:0000256" key="4">
    <source>
        <dbReference type="ARBA" id="ARBA00022827"/>
    </source>
</evidence>
<dbReference type="InterPro" id="IPR036250">
    <property type="entry name" value="AcylCo_DH-like_C"/>
</dbReference>
<dbReference type="InterPro" id="IPR013786">
    <property type="entry name" value="AcylCoA_DH/ox_N"/>
</dbReference>
<evidence type="ECO:0000259" key="10">
    <source>
        <dbReference type="Pfam" id="PF02771"/>
    </source>
</evidence>
<evidence type="ECO:0000313" key="11">
    <source>
        <dbReference type="EMBL" id="GAA4995806.1"/>
    </source>
</evidence>
<evidence type="ECO:0000256" key="2">
    <source>
        <dbReference type="ARBA" id="ARBA00009347"/>
    </source>
</evidence>
<comment type="caution">
    <text evidence="11">The sequence shown here is derived from an EMBL/GenBank/DDBJ whole genome shotgun (WGS) entry which is preliminary data.</text>
</comment>
<comment type="cofactor">
    <cofactor evidence="1 6">
        <name>FAD</name>
        <dbReference type="ChEBI" id="CHEBI:57692"/>
    </cofactor>
</comment>
<accession>A0ABP9IE27</accession>
<feature type="domain" description="Acyl-CoA dehydrogenase/oxidase C-terminal" evidence="8">
    <location>
        <begin position="250"/>
        <end position="403"/>
    </location>
</feature>
<evidence type="ECO:0000256" key="6">
    <source>
        <dbReference type="RuleBase" id="RU362125"/>
    </source>
</evidence>
<dbReference type="SUPFAM" id="SSF56645">
    <property type="entry name" value="Acyl-CoA dehydrogenase NM domain-like"/>
    <property type="match status" value="1"/>
</dbReference>
<dbReference type="Pfam" id="PF00441">
    <property type="entry name" value="Acyl-CoA_dh_1"/>
    <property type="match status" value="1"/>
</dbReference>
<proteinExistence type="inferred from homology"/>
<evidence type="ECO:0000256" key="1">
    <source>
        <dbReference type="ARBA" id="ARBA00001974"/>
    </source>
</evidence>
<evidence type="ECO:0000313" key="12">
    <source>
        <dbReference type="Proteomes" id="UP001501759"/>
    </source>
</evidence>
<dbReference type="Pfam" id="PF02771">
    <property type="entry name" value="Acyl-CoA_dh_N"/>
    <property type="match status" value="1"/>
</dbReference>
<comment type="similarity">
    <text evidence="2 6">Belongs to the acyl-CoA dehydrogenase family.</text>
</comment>
<dbReference type="InterPro" id="IPR009100">
    <property type="entry name" value="AcylCoA_DH/oxidase_NM_dom_sf"/>
</dbReference>
<dbReference type="EMBL" id="BAABKB010000001">
    <property type="protein sequence ID" value="GAA4995806.1"/>
    <property type="molecule type" value="Genomic_DNA"/>
</dbReference>
<evidence type="ECO:0000259" key="9">
    <source>
        <dbReference type="Pfam" id="PF02770"/>
    </source>
</evidence>
<organism evidence="11 12">
    <name type="scientific">Streptomyces siamensis</name>
    <dbReference type="NCBI Taxonomy" id="1274986"/>
    <lineage>
        <taxon>Bacteria</taxon>
        <taxon>Bacillati</taxon>
        <taxon>Actinomycetota</taxon>
        <taxon>Actinomycetes</taxon>
        <taxon>Kitasatosporales</taxon>
        <taxon>Streptomycetaceae</taxon>
        <taxon>Streptomyces</taxon>
    </lineage>
</organism>
<dbReference type="RefSeq" id="WP_345640420.1">
    <property type="nucleotide sequence ID" value="NZ_BAABKB010000001.1"/>
</dbReference>
<dbReference type="PANTHER" id="PTHR43292">
    <property type="entry name" value="ACYL-COA DEHYDROGENASE"/>
    <property type="match status" value="1"/>
</dbReference>
<dbReference type="SUPFAM" id="SSF47203">
    <property type="entry name" value="Acyl-CoA dehydrogenase C-terminal domain-like"/>
    <property type="match status" value="1"/>
</dbReference>
<evidence type="ECO:0000256" key="7">
    <source>
        <dbReference type="SAM" id="MobiDB-lite"/>
    </source>
</evidence>
<feature type="domain" description="Acyl-CoA oxidase/dehydrogenase middle" evidence="9">
    <location>
        <begin position="166"/>
        <end position="232"/>
    </location>
</feature>
<keyword evidence="4 6" id="KW-0274">FAD</keyword>
<dbReference type="Gene3D" id="1.20.140.10">
    <property type="entry name" value="Butyryl-CoA Dehydrogenase, subunit A, domain 3"/>
    <property type="match status" value="1"/>
</dbReference>
<dbReference type="Gene3D" id="2.40.110.10">
    <property type="entry name" value="Butyryl-CoA Dehydrogenase, subunit A, domain 2"/>
    <property type="match status" value="1"/>
</dbReference>
<protein>
    <submittedName>
        <fullName evidence="11">Acyl-CoA dehydrogenase family protein</fullName>
    </submittedName>
</protein>
<evidence type="ECO:0000259" key="8">
    <source>
        <dbReference type="Pfam" id="PF00441"/>
    </source>
</evidence>